<accession>A0A1U9QU56</accession>
<keyword evidence="1" id="KW-0472">Membrane</keyword>
<organism evidence="2 3">
    <name type="scientific">Streptomyces niveus</name>
    <name type="common">Streptomyces spheroides</name>
    <dbReference type="NCBI Taxonomy" id="193462"/>
    <lineage>
        <taxon>Bacteria</taxon>
        <taxon>Bacillati</taxon>
        <taxon>Actinomycetota</taxon>
        <taxon>Actinomycetes</taxon>
        <taxon>Kitasatosporales</taxon>
        <taxon>Streptomycetaceae</taxon>
        <taxon>Streptomyces</taxon>
    </lineage>
</organism>
<gene>
    <name evidence="2" type="ORF">BBN63_17610</name>
</gene>
<keyword evidence="1" id="KW-0812">Transmembrane</keyword>
<protein>
    <submittedName>
        <fullName evidence="2">Uncharacterized protein</fullName>
    </submittedName>
</protein>
<dbReference type="Proteomes" id="UP000189677">
    <property type="component" value="Chromosome"/>
</dbReference>
<dbReference type="KEGG" id="snw:BBN63_17610"/>
<evidence type="ECO:0000313" key="2">
    <source>
        <dbReference type="EMBL" id="AQU67786.1"/>
    </source>
</evidence>
<evidence type="ECO:0000256" key="1">
    <source>
        <dbReference type="SAM" id="Phobius"/>
    </source>
</evidence>
<sequence length="361" mass="38459">MEGAAVICPHCAKDLRYRERLSGTCPTCKRGFALEPKGNPLRLHDIRMRKLIEKLGNQEGLRYTPTQLWYAAARNRTPAGIVVYGCVAGFLVVVTSFVLLVVSGASEFDPDVVRPAVVVGVVVLALSLLLTALGSRRAKRTGKVDVPMSLADFHVRVIDRWTSVYSRPYGLKDEGSVRYPVIPDGSTPRVVLLCPDRAVLACLALNGAHTTHSLTLAQSLDQLGNISAGPTPPGEGGVVGIVLHDASPAGLAFASAARAALGGRVVVAGMLPRTVMDKENAIRLRKPLDRGDLDAIRMSSSALTAAEADWLTRGWWSPIAAVPPAKLLAVVARAVDRAEGLADPDRGRAQQVGFLTWPTAS</sequence>
<feature type="transmembrane region" description="Helical" evidence="1">
    <location>
        <begin position="81"/>
        <end position="106"/>
    </location>
</feature>
<keyword evidence="3" id="KW-1185">Reference proteome</keyword>
<keyword evidence="1" id="KW-1133">Transmembrane helix</keyword>
<feature type="transmembrane region" description="Helical" evidence="1">
    <location>
        <begin position="112"/>
        <end position="133"/>
    </location>
</feature>
<dbReference type="AlphaFoldDB" id="A0A1U9QU56"/>
<proteinExistence type="predicted"/>
<evidence type="ECO:0000313" key="3">
    <source>
        <dbReference type="Proteomes" id="UP000189677"/>
    </source>
</evidence>
<name>A0A1U9QU56_STRNV</name>
<dbReference type="EMBL" id="CP018047">
    <property type="protein sequence ID" value="AQU67786.1"/>
    <property type="molecule type" value="Genomic_DNA"/>
</dbReference>
<reference evidence="2 3" key="1">
    <citation type="submission" date="2016-11" db="EMBL/GenBank/DDBJ databases">
        <title>Complete genome sequence of Streptomyces niveus SCSIO 3406.</title>
        <authorList>
            <person name="Zhu Q."/>
            <person name="Cheng W."/>
            <person name="Song Y."/>
            <person name="Li Q."/>
            <person name="Ju J."/>
        </authorList>
    </citation>
    <scope>NUCLEOTIDE SEQUENCE [LARGE SCALE GENOMIC DNA]</scope>
    <source>
        <strain evidence="2 3">SCSIO 3406</strain>
    </source>
</reference>